<dbReference type="InterPro" id="IPR050109">
    <property type="entry name" value="HTH-type_TetR-like_transc_reg"/>
</dbReference>
<dbReference type="SUPFAM" id="SSF46689">
    <property type="entry name" value="Homeodomain-like"/>
    <property type="match status" value="1"/>
</dbReference>
<keyword evidence="7" id="KW-1185">Reference proteome</keyword>
<dbReference type="PANTHER" id="PTHR30055">
    <property type="entry name" value="HTH-TYPE TRANSCRIPTIONAL REGULATOR RUTR"/>
    <property type="match status" value="1"/>
</dbReference>
<name>A0A3N0GT19_9ACTN</name>
<dbReference type="PROSITE" id="PS50977">
    <property type="entry name" value="HTH_TETR_2"/>
    <property type="match status" value="1"/>
</dbReference>
<gene>
    <name evidence="6" type="ORF">EFL26_08715</name>
</gene>
<evidence type="ECO:0000256" key="3">
    <source>
        <dbReference type="ARBA" id="ARBA00023163"/>
    </source>
</evidence>
<dbReference type="GO" id="GO:0000976">
    <property type="term" value="F:transcription cis-regulatory region binding"/>
    <property type="evidence" value="ECO:0007669"/>
    <property type="project" value="TreeGrafter"/>
</dbReference>
<dbReference type="PANTHER" id="PTHR30055:SF220">
    <property type="entry name" value="TETR-FAMILY REGULATORY PROTEIN"/>
    <property type="match status" value="1"/>
</dbReference>
<keyword evidence="3" id="KW-0804">Transcription</keyword>
<evidence type="ECO:0000313" key="7">
    <source>
        <dbReference type="Proteomes" id="UP000279994"/>
    </source>
</evidence>
<dbReference type="GO" id="GO:0003700">
    <property type="term" value="F:DNA-binding transcription factor activity"/>
    <property type="evidence" value="ECO:0007669"/>
    <property type="project" value="TreeGrafter"/>
</dbReference>
<sequence length="224" mass="24132">MCTHVNIYSVTTTRDRPTYHHGDLRNALVRAAADLAERGGPDAVTIRAAAREVGVTPTAAYRHFAGQADLLDAAKADALERMAVVILDVLGEPPTDATPVEAALHHMRAGGRGYVRFALAEPGLFRTAFCKSEHDDLTRADETLADAPPYAFLTESLDELVRVGWLDPALRPNAETAAWATVHGLSLLLLDGPYRALTQAERETLIESTLDMVVRGLAGGPEAR</sequence>
<keyword evidence="1" id="KW-0805">Transcription regulation</keyword>
<feature type="DNA-binding region" description="H-T-H motif" evidence="4">
    <location>
        <begin position="45"/>
        <end position="64"/>
    </location>
</feature>
<protein>
    <submittedName>
        <fullName evidence="6">TetR/AcrR family transcriptional regulator</fullName>
    </submittedName>
</protein>
<organism evidence="6 7">
    <name type="scientific">Nocardioides pocheonensis</name>
    <dbReference type="NCBI Taxonomy" id="661485"/>
    <lineage>
        <taxon>Bacteria</taxon>
        <taxon>Bacillati</taxon>
        <taxon>Actinomycetota</taxon>
        <taxon>Actinomycetes</taxon>
        <taxon>Propionibacteriales</taxon>
        <taxon>Nocardioidaceae</taxon>
        <taxon>Nocardioides</taxon>
    </lineage>
</organism>
<dbReference type="InterPro" id="IPR036271">
    <property type="entry name" value="Tet_transcr_reg_TetR-rel_C_sf"/>
</dbReference>
<dbReference type="InterPro" id="IPR025996">
    <property type="entry name" value="MT1864/Rv1816-like_C"/>
</dbReference>
<dbReference type="InterPro" id="IPR009057">
    <property type="entry name" value="Homeodomain-like_sf"/>
</dbReference>
<evidence type="ECO:0000259" key="5">
    <source>
        <dbReference type="PROSITE" id="PS50977"/>
    </source>
</evidence>
<dbReference type="Pfam" id="PF00440">
    <property type="entry name" value="TetR_N"/>
    <property type="match status" value="1"/>
</dbReference>
<evidence type="ECO:0000256" key="4">
    <source>
        <dbReference type="PROSITE-ProRule" id="PRU00335"/>
    </source>
</evidence>
<comment type="caution">
    <text evidence="6">The sequence shown here is derived from an EMBL/GenBank/DDBJ whole genome shotgun (WGS) entry which is preliminary data.</text>
</comment>
<dbReference type="Pfam" id="PF13305">
    <property type="entry name" value="TetR_C_33"/>
    <property type="match status" value="1"/>
</dbReference>
<dbReference type="Proteomes" id="UP000279994">
    <property type="component" value="Unassembled WGS sequence"/>
</dbReference>
<reference evidence="6 7" key="1">
    <citation type="submission" date="2018-11" db="EMBL/GenBank/DDBJ databases">
        <authorList>
            <person name="Li F."/>
        </authorList>
    </citation>
    <scope>NUCLEOTIDE SEQUENCE [LARGE SCALE GENOMIC DNA]</scope>
    <source>
        <strain evidence="6 7">Gsoil 818</strain>
    </source>
</reference>
<feature type="domain" description="HTH tetR-type" evidence="5">
    <location>
        <begin position="22"/>
        <end position="82"/>
    </location>
</feature>
<keyword evidence="2 4" id="KW-0238">DNA-binding</keyword>
<dbReference type="EMBL" id="RJSF01000030">
    <property type="protein sequence ID" value="RNM15272.1"/>
    <property type="molecule type" value="Genomic_DNA"/>
</dbReference>
<evidence type="ECO:0000256" key="2">
    <source>
        <dbReference type="ARBA" id="ARBA00023125"/>
    </source>
</evidence>
<dbReference type="AlphaFoldDB" id="A0A3N0GT19"/>
<accession>A0A3N0GT19</accession>
<evidence type="ECO:0000313" key="6">
    <source>
        <dbReference type="EMBL" id="RNM15272.1"/>
    </source>
</evidence>
<evidence type="ECO:0000256" key="1">
    <source>
        <dbReference type="ARBA" id="ARBA00023015"/>
    </source>
</evidence>
<dbReference type="InterPro" id="IPR001647">
    <property type="entry name" value="HTH_TetR"/>
</dbReference>
<dbReference type="OrthoDB" id="3173376at2"/>
<dbReference type="SUPFAM" id="SSF48498">
    <property type="entry name" value="Tetracyclin repressor-like, C-terminal domain"/>
    <property type="match status" value="1"/>
</dbReference>
<dbReference type="Gene3D" id="1.10.357.10">
    <property type="entry name" value="Tetracycline Repressor, domain 2"/>
    <property type="match status" value="1"/>
</dbReference>
<proteinExistence type="predicted"/>